<dbReference type="SUPFAM" id="SSF88713">
    <property type="entry name" value="Glycoside hydrolase/deacetylase"/>
    <property type="match status" value="1"/>
</dbReference>
<comment type="caution">
    <text evidence="1">The sequence shown here is derived from an EMBL/GenBank/DDBJ whole genome shotgun (WGS) entry which is preliminary data.</text>
</comment>
<proteinExistence type="predicted"/>
<organism evidence="1">
    <name type="scientific">candidate division WOR-3 bacterium</name>
    <dbReference type="NCBI Taxonomy" id="2052148"/>
    <lineage>
        <taxon>Bacteria</taxon>
        <taxon>Bacteria division WOR-3</taxon>
    </lineage>
</organism>
<accession>A0A7V0Z7K2</accession>
<protein>
    <recommendedName>
        <fullName evidence="2">NodB homology domain-containing protein</fullName>
    </recommendedName>
</protein>
<dbReference type="EMBL" id="DSKY01000022">
    <property type="protein sequence ID" value="HDY60053.1"/>
    <property type="molecule type" value="Genomic_DNA"/>
</dbReference>
<sequence length="289" mass="34626">MSESNIWPKGYEFAIGLSHDVDETKKTYQYLTNFLKSLRPYHLISLFIKNEPYWNFDKIMNLEDKYKVRSTFYFLHQRPQFNIKKPVEMIATMCKASFLEEKTARIIKILDSNGWEIGLHGSFYSFCDKKLMQYEKNILEEILGKPIWGIRQHYLNLKIPQTWRIQREVGFKYDASYGSNKNLGFFENSYLPFRPFDDDFVVIPLTLMDYVLLKKEKNHKARIELCRKIIMEAKKKKGMVVILWHQRTFNEKEFPGGERIYEEIIKFSLGYGAWVTTLRDIVQFWNTRV</sequence>
<dbReference type="CDD" id="cd10931">
    <property type="entry name" value="CE4_u7"/>
    <property type="match status" value="1"/>
</dbReference>
<gene>
    <name evidence="1" type="ORF">ENP86_11010</name>
</gene>
<dbReference type="InterPro" id="IPR011330">
    <property type="entry name" value="Glyco_hydro/deAcase_b/a-brl"/>
</dbReference>
<dbReference type="Gene3D" id="3.20.20.370">
    <property type="entry name" value="Glycoside hydrolase/deacetylase"/>
    <property type="match status" value="1"/>
</dbReference>
<evidence type="ECO:0000313" key="1">
    <source>
        <dbReference type="EMBL" id="HDY60053.1"/>
    </source>
</evidence>
<dbReference type="AlphaFoldDB" id="A0A7V0Z7K2"/>
<reference evidence="1" key="1">
    <citation type="journal article" date="2020" name="mSystems">
        <title>Genome- and Community-Level Interaction Insights into Carbon Utilization and Element Cycling Functions of Hydrothermarchaeota in Hydrothermal Sediment.</title>
        <authorList>
            <person name="Zhou Z."/>
            <person name="Liu Y."/>
            <person name="Xu W."/>
            <person name="Pan J."/>
            <person name="Luo Z.H."/>
            <person name="Li M."/>
        </authorList>
    </citation>
    <scope>NUCLEOTIDE SEQUENCE [LARGE SCALE GENOMIC DNA]</scope>
    <source>
        <strain evidence="1">SpSt-258</strain>
    </source>
</reference>
<dbReference type="GO" id="GO:0005975">
    <property type="term" value="P:carbohydrate metabolic process"/>
    <property type="evidence" value="ECO:0007669"/>
    <property type="project" value="InterPro"/>
</dbReference>
<name>A0A7V0Z7K2_UNCW3</name>
<evidence type="ECO:0008006" key="2">
    <source>
        <dbReference type="Google" id="ProtNLM"/>
    </source>
</evidence>